<name>A0A9W6I1N0_9ACTN</name>
<reference evidence="1" key="2">
    <citation type="submission" date="2023-01" db="EMBL/GenBank/DDBJ databases">
        <authorList>
            <person name="Sun Q."/>
            <person name="Evtushenko L."/>
        </authorList>
    </citation>
    <scope>NUCLEOTIDE SEQUENCE</scope>
    <source>
        <strain evidence="1">VKM Ac-2007</strain>
    </source>
</reference>
<dbReference type="InterPro" id="IPR038282">
    <property type="entry name" value="DUF2267_sf"/>
</dbReference>
<dbReference type="InterPro" id="IPR018727">
    <property type="entry name" value="DUF2267"/>
</dbReference>
<proteinExistence type="predicted"/>
<evidence type="ECO:0000313" key="1">
    <source>
        <dbReference type="EMBL" id="GLK09614.1"/>
    </source>
</evidence>
<reference evidence="1" key="1">
    <citation type="journal article" date="2014" name="Int. J. Syst. Evol. Microbiol.">
        <title>Complete genome sequence of Corynebacterium casei LMG S-19264T (=DSM 44701T), isolated from a smear-ripened cheese.</title>
        <authorList>
            <consortium name="US DOE Joint Genome Institute (JGI-PGF)"/>
            <person name="Walter F."/>
            <person name="Albersmeier A."/>
            <person name="Kalinowski J."/>
            <person name="Ruckert C."/>
        </authorList>
    </citation>
    <scope>NUCLEOTIDE SEQUENCE</scope>
    <source>
        <strain evidence="1">VKM Ac-2007</strain>
    </source>
</reference>
<keyword evidence="2" id="KW-1185">Reference proteome</keyword>
<evidence type="ECO:0000313" key="2">
    <source>
        <dbReference type="Proteomes" id="UP001143474"/>
    </source>
</evidence>
<gene>
    <name evidence="1" type="ORF">GCM10017600_30200</name>
</gene>
<organism evidence="1 2">
    <name type="scientific">Streptosporangium carneum</name>
    <dbReference type="NCBI Taxonomy" id="47481"/>
    <lineage>
        <taxon>Bacteria</taxon>
        <taxon>Bacillati</taxon>
        <taxon>Actinomycetota</taxon>
        <taxon>Actinomycetes</taxon>
        <taxon>Streptosporangiales</taxon>
        <taxon>Streptosporangiaceae</taxon>
        <taxon>Streptosporangium</taxon>
    </lineage>
</organism>
<dbReference type="Pfam" id="PF10025">
    <property type="entry name" value="DUF2267"/>
    <property type="match status" value="2"/>
</dbReference>
<evidence type="ECO:0008006" key="3">
    <source>
        <dbReference type="Google" id="ProtNLM"/>
    </source>
</evidence>
<dbReference type="Proteomes" id="UP001143474">
    <property type="component" value="Unassembled WGS sequence"/>
</dbReference>
<protein>
    <recommendedName>
        <fullName evidence="3">DUF2267 domain-containing protein</fullName>
    </recommendedName>
</protein>
<comment type="caution">
    <text evidence="1">The sequence shown here is derived from an EMBL/GenBank/DDBJ whole genome shotgun (WGS) entry which is preliminary data.</text>
</comment>
<sequence>MPYEPGEERAVDYEEFIDTLKQYADLGTEEAERAVRATLETLGERLPYGGSGNVLQRLPARVKPWIHAGRDPGSFDVDEFLRRVAEREEVDVEVAARHAREVFWLLGEAVEPEAVADMAACLPEDFDSLIAEAQRRDVQIMPAEEFLVRVASRADLDAAAAHRATEAVLETLAECVAAGRAENLIGELAVPLHEPLKRGRAAGLPTSEWMPLDGFASRVAERQGVQPDEGRRQVQAVFTTLREAITEKGFLDVMLGLPEEYRTLLTES</sequence>
<dbReference type="AlphaFoldDB" id="A0A9W6I1N0"/>
<accession>A0A9W6I1N0</accession>
<dbReference type="Gene3D" id="1.10.490.110">
    <property type="entry name" value="Uncharacterized conserved protein DUF2267"/>
    <property type="match status" value="2"/>
</dbReference>
<dbReference type="EMBL" id="BSEV01000005">
    <property type="protein sequence ID" value="GLK09614.1"/>
    <property type="molecule type" value="Genomic_DNA"/>
</dbReference>